<feature type="transmembrane region" description="Helical" evidence="5">
    <location>
        <begin position="195"/>
        <end position="217"/>
    </location>
</feature>
<dbReference type="GO" id="GO:0016757">
    <property type="term" value="F:glycosyltransferase activity"/>
    <property type="evidence" value="ECO:0007669"/>
    <property type="project" value="UniProtKB-KW"/>
</dbReference>
<dbReference type="Pfam" id="PF13641">
    <property type="entry name" value="Glyco_tranf_2_3"/>
    <property type="match status" value="1"/>
</dbReference>
<feature type="transmembrane region" description="Helical" evidence="5">
    <location>
        <begin position="495"/>
        <end position="515"/>
    </location>
</feature>
<dbReference type="EMBL" id="SNAA01000007">
    <property type="protein sequence ID" value="TDL79787.1"/>
    <property type="molecule type" value="Genomic_DNA"/>
</dbReference>
<keyword evidence="5" id="KW-1133">Transmembrane helix</keyword>
<evidence type="ECO:0000256" key="4">
    <source>
        <dbReference type="SAM" id="MobiDB-lite"/>
    </source>
</evidence>
<comment type="caution">
    <text evidence="6">The sequence shown here is derived from an EMBL/GenBank/DDBJ whole genome shotgun (WGS) entry which is preliminary data.</text>
</comment>
<dbReference type="PANTHER" id="PTHR43630:SF1">
    <property type="entry name" value="POLY-BETA-1,6-N-ACETYL-D-GLUCOSAMINE SYNTHASE"/>
    <property type="match status" value="1"/>
</dbReference>
<accession>A0A4R6A9W0</accession>
<keyword evidence="5" id="KW-0472">Membrane</keyword>
<feature type="region of interest" description="Disordered" evidence="4">
    <location>
        <begin position="563"/>
        <end position="598"/>
    </location>
</feature>
<keyword evidence="5" id="KW-0812">Transmembrane</keyword>
<proteinExistence type="inferred from homology"/>
<comment type="similarity">
    <text evidence="1">Belongs to the glycosyltransferase 2 family.</text>
</comment>
<dbReference type="SUPFAM" id="SSF53448">
    <property type="entry name" value="Nucleotide-diphospho-sugar transferases"/>
    <property type="match status" value="1"/>
</dbReference>
<keyword evidence="7" id="KW-1185">Reference proteome</keyword>
<dbReference type="InterPro" id="IPR029044">
    <property type="entry name" value="Nucleotide-diphossugar_trans"/>
</dbReference>
<gene>
    <name evidence="6" type="ORF">E2L08_07805</name>
</gene>
<dbReference type="AlphaFoldDB" id="A0A4R6A9W0"/>
<evidence type="ECO:0000313" key="7">
    <source>
        <dbReference type="Proteomes" id="UP000295701"/>
    </source>
</evidence>
<keyword evidence="2" id="KW-0328">Glycosyltransferase</keyword>
<evidence type="ECO:0000256" key="5">
    <source>
        <dbReference type="SAM" id="Phobius"/>
    </source>
</evidence>
<evidence type="ECO:0000313" key="6">
    <source>
        <dbReference type="EMBL" id="TDL79787.1"/>
    </source>
</evidence>
<dbReference type="Proteomes" id="UP000295701">
    <property type="component" value="Unassembled WGS sequence"/>
</dbReference>
<keyword evidence="3 6" id="KW-0808">Transferase</keyword>
<feature type="transmembrane region" description="Helical" evidence="5">
    <location>
        <begin position="139"/>
        <end position="158"/>
    </location>
</feature>
<protein>
    <submittedName>
        <fullName evidence="6">Glycosyltransferase</fullName>
    </submittedName>
</protein>
<reference evidence="6 7" key="1">
    <citation type="submission" date="2019-03" db="EMBL/GenBank/DDBJ databases">
        <title>Primorskyibacter sp. SS33 isolated from sediments.</title>
        <authorList>
            <person name="Xunke S."/>
        </authorList>
    </citation>
    <scope>NUCLEOTIDE SEQUENCE [LARGE SCALE GENOMIC DNA]</scope>
    <source>
        <strain evidence="6 7">SS33</strain>
    </source>
</reference>
<evidence type="ECO:0000256" key="2">
    <source>
        <dbReference type="ARBA" id="ARBA00022676"/>
    </source>
</evidence>
<dbReference type="Gene3D" id="3.90.550.10">
    <property type="entry name" value="Spore Coat Polysaccharide Biosynthesis Protein SpsA, Chain A"/>
    <property type="match status" value="1"/>
</dbReference>
<feature type="transmembrane region" description="Helical" evidence="5">
    <location>
        <begin position="449"/>
        <end position="475"/>
    </location>
</feature>
<organism evidence="6 7">
    <name type="scientific">Palleronia sediminis</name>
    <dbReference type="NCBI Taxonomy" id="2547833"/>
    <lineage>
        <taxon>Bacteria</taxon>
        <taxon>Pseudomonadati</taxon>
        <taxon>Pseudomonadota</taxon>
        <taxon>Alphaproteobacteria</taxon>
        <taxon>Rhodobacterales</taxon>
        <taxon>Roseobacteraceae</taxon>
        <taxon>Palleronia</taxon>
    </lineage>
</organism>
<dbReference type="PANTHER" id="PTHR43630">
    <property type="entry name" value="POLY-BETA-1,6-N-ACETYL-D-GLUCOSAMINE SYNTHASE"/>
    <property type="match status" value="1"/>
</dbReference>
<dbReference type="OrthoDB" id="7431422at2"/>
<feature type="region of interest" description="Disordered" evidence="4">
    <location>
        <begin position="1"/>
        <end position="30"/>
    </location>
</feature>
<evidence type="ECO:0000256" key="1">
    <source>
        <dbReference type="ARBA" id="ARBA00006739"/>
    </source>
</evidence>
<feature type="compositionally biased region" description="Low complexity" evidence="4">
    <location>
        <begin position="1"/>
        <end position="16"/>
    </location>
</feature>
<sequence length="598" mass="63792">MGPGARVAPGAGREGAMQTGTATIGPRLGDRAVPQTPICPDPRQIDALGASLCARETLLPLGLAGAVTPVAMSDRRRFRRLRPTLESVLGPVVAVPVGAGAIHAALDRHRARALTAAAETRCPAGMSLRSLRPRRWRHAALLGVLVAALAMPMLALWLALAVTAINAALTLAALVVAALAPRAPASRTGPERPTLLPRISVIVPLLGEAPVLAALIARLDRLDYPRDRLDIVLAVERDDAATARALATVALPPWMRVVAALPGRVRTKPRALNLALDRCRGTIVGIYDAEDAPEPDQLLRVADAFARASPRTACLQGRLNFYNARANWITRCFAIEYAVWFTLILPALSRLGWPVPLGGTSVFFRRDALEAVGGWDAHNVTEDADLGMRLARAGYRTGLLDSTTWEEATASPGTWMRQRSRWQKGYAATWACHMRAPARLRAEIGIRGFVGMQILFLGSLGGCLVAPVLWSFWAVPLGLPHPLADTLSRPAMLTVAWGLAGVAVLNGGASALALCRLGRPGLIPWIPLRQLYYPLASLSLLKASAELFRAPFYWDKTAHGVTRPDTAAAPDTAPAPDPVPSPGQTAGSRSESLRSRAS</sequence>
<name>A0A4R6A9W0_9RHOB</name>
<evidence type="ECO:0000256" key="3">
    <source>
        <dbReference type="ARBA" id="ARBA00022679"/>
    </source>
</evidence>